<keyword evidence="2" id="KW-1185">Reference proteome</keyword>
<accession>A0ACB9RUK9</accession>
<name>A0ACB9RUK9_9MYRT</name>
<gene>
    <name evidence="1" type="ORF">MLD38_008360</name>
</gene>
<protein>
    <submittedName>
        <fullName evidence="1">Uncharacterized protein</fullName>
    </submittedName>
</protein>
<evidence type="ECO:0000313" key="1">
    <source>
        <dbReference type="EMBL" id="KAI4382385.1"/>
    </source>
</evidence>
<reference evidence="2" key="1">
    <citation type="journal article" date="2023" name="Front. Plant Sci.">
        <title>Chromosomal-level genome assembly of Melastoma candidum provides insights into trichome evolution.</title>
        <authorList>
            <person name="Zhong Y."/>
            <person name="Wu W."/>
            <person name="Sun C."/>
            <person name="Zou P."/>
            <person name="Liu Y."/>
            <person name="Dai S."/>
            <person name="Zhou R."/>
        </authorList>
    </citation>
    <scope>NUCLEOTIDE SEQUENCE [LARGE SCALE GENOMIC DNA]</scope>
</reference>
<sequence length="301" mass="33702">MLTGVGRGGSALRPFASPPHTSLPSSSSSSPSSSPHCSCVLLRSQTPSEDSSLPSLGFLTHGGMLLSDSRQRRFISPFSKSKRRGRRWPLTRASPRAESPYEVLGVRPSATPDEIKRAYRRLALKFHPDVNKETNAQEKFMRIKHAYNTLLKSKDGRSGFSYSTSQRSGGSSTITEDEFYGLGELFRDVQMTLEDFFRDLQDEFRNWESSVSSEGKPKSLWEELAEIGEEFVEFLEKELNITDSEDQTEQTYESPRKGDSGQDYARANPVQNKDGKESSSIEDNIDEIEATLAQLKKQLGL</sequence>
<dbReference type="Proteomes" id="UP001057402">
    <property type="component" value="Chromosome 3"/>
</dbReference>
<organism evidence="1 2">
    <name type="scientific">Melastoma candidum</name>
    <dbReference type="NCBI Taxonomy" id="119954"/>
    <lineage>
        <taxon>Eukaryota</taxon>
        <taxon>Viridiplantae</taxon>
        <taxon>Streptophyta</taxon>
        <taxon>Embryophyta</taxon>
        <taxon>Tracheophyta</taxon>
        <taxon>Spermatophyta</taxon>
        <taxon>Magnoliopsida</taxon>
        <taxon>eudicotyledons</taxon>
        <taxon>Gunneridae</taxon>
        <taxon>Pentapetalae</taxon>
        <taxon>rosids</taxon>
        <taxon>malvids</taxon>
        <taxon>Myrtales</taxon>
        <taxon>Melastomataceae</taxon>
        <taxon>Melastomatoideae</taxon>
        <taxon>Melastomateae</taxon>
        <taxon>Melastoma</taxon>
    </lineage>
</organism>
<evidence type="ECO:0000313" key="2">
    <source>
        <dbReference type="Proteomes" id="UP001057402"/>
    </source>
</evidence>
<proteinExistence type="predicted"/>
<dbReference type="EMBL" id="CM042882">
    <property type="protein sequence ID" value="KAI4382385.1"/>
    <property type="molecule type" value="Genomic_DNA"/>
</dbReference>
<comment type="caution">
    <text evidence="1">The sequence shown here is derived from an EMBL/GenBank/DDBJ whole genome shotgun (WGS) entry which is preliminary data.</text>
</comment>